<organism evidence="2 3">
    <name type="scientific">Chionoecetes opilio</name>
    <name type="common">Atlantic snow crab</name>
    <name type="synonym">Cancer opilio</name>
    <dbReference type="NCBI Taxonomy" id="41210"/>
    <lineage>
        <taxon>Eukaryota</taxon>
        <taxon>Metazoa</taxon>
        <taxon>Ecdysozoa</taxon>
        <taxon>Arthropoda</taxon>
        <taxon>Crustacea</taxon>
        <taxon>Multicrustacea</taxon>
        <taxon>Malacostraca</taxon>
        <taxon>Eumalacostraca</taxon>
        <taxon>Eucarida</taxon>
        <taxon>Decapoda</taxon>
        <taxon>Pleocyemata</taxon>
        <taxon>Brachyura</taxon>
        <taxon>Eubrachyura</taxon>
        <taxon>Majoidea</taxon>
        <taxon>Majidae</taxon>
        <taxon>Chionoecetes</taxon>
    </lineage>
</organism>
<evidence type="ECO:0000313" key="2">
    <source>
        <dbReference type="EMBL" id="KAG0727882.1"/>
    </source>
</evidence>
<protein>
    <submittedName>
        <fullName evidence="2">Uncharacterized protein</fullName>
    </submittedName>
</protein>
<accession>A0A8J4YIY6</accession>
<feature type="compositionally biased region" description="Polar residues" evidence="1">
    <location>
        <begin position="63"/>
        <end position="100"/>
    </location>
</feature>
<proteinExistence type="predicted"/>
<dbReference type="AlphaFoldDB" id="A0A8J4YIY6"/>
<dbReference type="EMBL" id="JACEEZ010002891">
    <property type="protein sequence ID" value="KAG0727882.1"/>
    <property type="molecule type" value="Genomic_DNA"/>
</dbReference>
<keyword evidence="3" id="KW-1185">Reference proteome</keyword>
<sequence length="192" mass="21427">METFTSTTSWQLIPEARAYADDCTSHSTCERSDRHNTVIRINQALQSIALLGPRDGNHLLPDKTQTGSSCPAGRMQSTGTTRHSPGRQKNTPPGVSQNSRGGVRLWLTLHQPRPGRSPRMLLETELHPTRRAAPGRQESAQIYKSHVPSLMEILAPRMGPPAPRPYLRLLDPGFKPKAQRLARLKPWGLLHR</sequence>
<reference evidence="2" key="1">
    <citation type="submission" date="2020-07" db="EMBL/GenBank/DDBJ databases">
        <title>The High-quality genome of the commercially important snow crab, Chionoecetes opilio.</title>
        <authorList>
            <person name="Jeong J.-H."/>
            <person name="Ryu S."/>
        </authorList>
    </citation>
    <scope>NUCLEOTIDE SEQUENCE</scope>
    <source>
        <strain evidence="2">MADBK_172401_WGS</strain>
        <tissue evidence="2">Digestive gland</tissue>
    </source>
</reference>
<evidence type="ECO:0000256" key="1">
    <source>
        <dbReference type="SAM" id="MobiDB-lite"/>
    </source>
</evidence>
<comment type="caution">
    <text evidence="2">The sequence shown here is derived from an EMBL/GenBank/DDBJ whole genome shotgun (WGS) entry which is preliminary data.</text>
</comment>
<feature type="region of interest" description="Disordered" evidence="1">
    <location>
        <begin position="53"/>
        <end position="102"/>
    </location>
</feature>
<dbReference type="Proteomes" id="UP000770661">
    <property type="component" value="Unassembled WGS sequence"/>
</dbReference>
<gene>
    <name evidence="2" type="ORF">GWK47_033702</name>
</gene>
<evidence type="ECO:0000313" key="3">
    <source>
        <dbReference type="Proteomes" id="UP000770661"/>
    </source>
</evidence>
<name>A0A8J4YIY6_CHIOP</name>